<comment type="caution">
    <text evidence="1">The sequence shown here is derived from an EMBL/GenBank/DDBJ whole genome shotgun (WGS) entry which is preliminary data.</text>
</comment>
<reference evidence="1 2" key="1">
    <citation type="journal article" date="2019" name="Int. J. Syst. Evol. Microbiol.">
        <title>The Global Catalogue of Microorganisms (GCM) 10K type strain sequencing project: providing services to taxonomists for standard genome sequencing and annotation.</title>
        <authorList>
            <consortium name="The Broad Institute Genomics Platform"/>
            <consortium name="The Broad Institute Genome Sequencing Center for Infectious Disease"/>
            <person name="Wu L."/>
            <person name="Ma J."/>
        </authorList>
    </citation>
    <scope>NUCLEOTIDE SEQUENCE [LARGE SCALE GENOMIC DNA]</scope>
    <source>
        <strain evidence="1 2">CGMCC 1.12125</strain>
    </source>
</reference>
<accession>A0ABD6CH24</accession>
<dbReference type="SUPFAM" id="SSF53474">
    <property type="entry name" value="alpha/beta-Hydrolases"/>
    <property type="match status" value="1"/>
</dbReference>
<dbReference type="Gene3D" id="3.40.50.1820">
    <property type="entry name" value="alpha/beta hydrolase"/>
    <property type="match status" value="1"/>
</dbReference>
<keyword evidence="2" id="KW-1185">Reference proteome</keyword>
<organism evidence="1 2">
    <name type="scientific">Halorientalis brevis</name>
    <dbReference type="NCBI Taxonomy" id="1126241"/>
    <lineage>
        <taxon>Archaea</taxon>
        <taxon>Methanobacteriati</taxon>
        <taxon>Methanobacteriota</taxon>
        <taxon>Stenosarchaea group</taxon>
        <taxon>Halobacteria</taxon>
        <taxon>Halobacteriales</taxon>
        <taxon>Haloarculaceae</taxon>
        <taxon>Halorientalis</taxon>
    </lineage>
</organism>
<dbReference type="AlphaFoldDB" id="A0ABD6CH24"/>
<dbReference type="InterPro" id="IPR029058">
    <property type="entry name" value="AB_hydrolase_fold"/>
</dbReference>
<gene>
    <name evidence="1" type="ORF">ACFR9U_18180</name>
</gene>
<dbReference type="Proteomes" id="UP001597119">
    <property type="component" value="Unassembled WGS sequence"/>
</dbReference>
<dbReference type="InterPro" id="IPR010297">
    <property type="entry name" value="DUF900_hydrolase"/>
</dbReference>
<proteinExistence type="predicted"/>
<sequence>MDISRRAFLKTTAVGTAATCGVGTASATAASRYDSYSGVVRTRDHFDISFWGDVYRTDGHSRTDYETTGTIPGMTDDSEPSELVVFVHGWKHDAVEARAKFRKVTEALRGQDVSAPVVGYSWDSEGETLQWWDFVEIADLNADKLGTFVRDYQAASPGTDVRVIAHSLGAKTVVECLEFFMDRGYDTSIRSVDLLGGAVDDDEVATGGEYGQAIADHCEHFRNYYKTDDETLETDYRLAEWDTAVGHQGIEGEAPHNYEEYDVTYVTGHDDYPKPEKGCIPDVVGNWQ</sequence>
<protein>
    <submittedName>
        <fullName evidence="1">DUF726 domain-containing protein</fullName>
    </submittedName>
</protein>
<evidence type="ECO:0000313" key="2">
    <source>
        <dbReference type="Proteomes" id="UP001597119"/>
    </source>
</evidence>
<evidence type="ECO:0000313" key="1">
    <source>
        <dbReference type="EMBL" id="MFD1588910.1"/>
    </source>
</evidence>
<dbReference type="InterPro" id="IPR006311">
    <property type="entry name" value="TAT_signal"/>
</dbReference>
<dbReference type="PROSITE" id="PS51318">
    <property type="entry name" value="TAT"/>
    <property type="match status" value="1"/>
</dbReference>
<dbReference type="Pfam" id="PF05990">
    <property type="entry name" value="DUF900"/>
    <property type="match status" value="1"/>
</dbReference>
<name>A0ABD6CH24_9EURY</name>
<dbReference type="EMBL" id="JBHUDJ010000014">
    <property type="protein sequence ID" value="MFD1588910.1"/>
    <property type="molecule type" value="Genomic_DNA"/>
</dbReference>
<dbReference type="RefSeq" id="WP_379814892.1">
    <property type="nucleotide sequence ID" value="NZ_JBHUDJ010000014.1"/>
</dbReference>